<organism evidence="2 3">
    <name type="scientific">Mycolicibacterium elephantis DSM 44368</name>
    <dbReference type="NCBI Taxonomy" id="1335622"/>
    <lineage>
        <taxon>Bacteria</taxon>
        <taxon>Bacillati</taxon>
        <taxon>Actinomycetota</taxon>
        <taxon>Actinomycetes</taxon>
        <taxon>Mycobacteriales</taxon>
        <taxon>Mycobacteriaceae</taxon>
        <taxon>Mycolicibacterium</taxon>
    </lineage>
</organism>
<sequence length="85" mass="9134">MGQDERMRKIICRSMVIAAAAAPIAAFSVAMSAVGAAQPINCPPGQWWDPVDNVCRGPVATVPLNCPPGQYWNPITNLCRPLGHY</sequence>
<comment type="caution">
    <text evidence="2">The sequence shown here is derived from an EMBL/GenBank/DDBJ whole genome shotgun (WGS) entry which is preliminary data.</text>
</comment>
<dbReference type="GO" id="GO:0008061">
    <property type="term" value="F:chitin binding"/>
    <property type="evidence" value="ECO:0007669"/>
    <property type="project" value="InterPro"/>
</dbReference>
<keyword evidence="1" id="KW-0732">Signal</keyword>
<feature type="chain" id="PRO_5038874129" description="Chitin-binding type-2 domain-containing protein" evidence="1">
    <location>
        <begin position="33"/>
        <end position="85"/>
    </location>
</feature>
<feature type="signal peptide" evidence="1">
    <location>
        <begin position="1"/>
        <end position="32"/>
    </location>
</feature>
<evidence type="ECO:0000313" key="2">
    <source>
        <dbReference type="EMBL" id="RWA17025.1"/>
    </source>
</evidence>
<keyword evidence="3" id="KW-1185">Reference proteome</keyword>
<name>A0A439DP20_9MYCO</name>
<dbReference type="EMBL" id="ATDN01000038">
    <property type="protein sequence ID" value="RWA17025.1"/>
    <property type="molecule type" value="Genomic_DNA"/>
</dbReference>
<evidence type="ECO:0000256" key="1">
    <source>
        <dbReference type="SAM" id="SignalP"/>
    </source>
</evidence>
<gene>
    <name evidence="2" type="ORF">MELE44368_25970</name>
</gene>
<evidence type="ECO:0008006" key="4">
    <source>
        <dbReference type="Google" id="ProtNLM"/>
    </source>
</evidence>
<dbReference type="Proteomes" id="UP000287177">
    <property type="component" value="Unassembled WGS sequence"/>
</dbReference>
<protein>
    <recommendedName>
        <fullName evidence="4">Chitin-binding type-2 domain-containing protein</fullName>
    </recommendedName>
</protein>
<dbReference type="InterPro" id="IPR036508">
    <property type="entry name" value="Chitin-bd_dom_sf"/>
</dbReference>
<accession>A0A439DP20</accession>
<proteinExistence type="predicted"/>
<reference evidence="2 3" key="1">
    <citation type="submission" date="2013-06" db="EMBL/GenBank/DDBJ databases">
        <title>The draft sequence of the Mycobacterium elephantis genome.</title>
        <authorList>
            <person name="Pettersson F.B."/>
            <person name="Das S."/>
            <person name="Dasgupta S."/>
            <person name="Bhattacharya A."/>
            <person name="Kirsebom L.A."/>
        </authorList>
    </citation>
    <scope>NUCLEOTIDE SEQUENCE [LARGE SCALE GENOMIC DNA]</scope>
    <source>
        <strain evidence="2 3">DSM 44368</strain>
    </source>
</reference>
<dbReference type="SUPFAM" id="SSF57625">
    <property type="entry name" value="Invertebrate chitin-binding proteins"/>
    <property type="match status" value="1"/>
</dbReference>
<evidence type="ECO:0000313" key="3">
    <source>
        <dbReference type="Proteomes" id="UP000287177"/>
    </source>
</evidence>
<dbReference type="AlphaFoldDB" id="A0A439DP20"/>